<dbReference type="AlphaFoldDB" id="A0A918CHP0"/>
<dbReference type="InterPro" id="IPR036259">
    <property type="entry name" value="MFS_trans_sf"/>
</dbReference>
<dbReference type="Proteomes" id="UP000658320">
    <property type="component" value="Unassembled WGS sequence"/>
</dbReference>
<reference evidence="2" key="2">
    <citation type="submission" date="2020-09" db="EMBL/GenBank/DDBJ databases">
        <authorList>
            <person name="Sun Q."/>
            <person name="Ohkuma M."/>
        </authorList>
    </citation>
    <scope>NUCLEOTIDE SEQUENCE</scope>
    <source>
        <strain evidence="2">JCM 4346</strain>
    </source>
</reference>
<name>A0A918CHP0_9ACTN</name>
<organism evidence="2 3">
    <name type="scientific">Streptomyces aurantiogriseus</name>
    <dbReference type="NCBI Taxonomy" id="66870"/>
    <lineage>
        <taxon>Bacteria</taxon>
        <taxon>Bacillati</taxon>
        <taxon>Actinomycetota</taxon>
        <taxon>Actinomycetes</taxon>
        <taxon>Kitasatosporales</taxon>
        <taxon>Streptomycetaceae</taxon>
        <taxon>Streptomyces</taxon>
    </lineage>
</organism>
<dbReference type="RefSeq" id="WP_189939239.1">
    <property type="nucleotide sequence ID" value="NZ_BMSX01000010.1"/>
</dbReference>
<evidence type="ECO:0000313" key="2">
    <source>
        <dbReference type="EMBL" id="GGR23455.1"/>
    </source>
</evidence>
<gene>
    <name evidence="2" type="ORF">GCM10010251_44410</name>
</gene>
<keyword evidence="1" id="KW-1133">Transmembrane helix</keyword>
<sequence>MSSRSWRAPRRLSGYDPEVPEFWNGPGQRIARRNLLLSVLTEHIGFPVWSLWSVLVLFMSSKTGPAFSAGEKFLFVVLACYAASALVVWAEYLRPGPAAGAATRAPEREAAHV</sequence>
<protein>
    <submittedName>
        <fullName evidence="2">Uncharacterized protein</fullName>
    </submittedName>
</protein>
<evidence type="ECO:0000256" key="1">
    <source>
        <dbReference type="SAM" id="Phobius"/>
    </source>
</evidence>
<accession>A0A918CHP0</accession>
<keyword evidence="3" id="KW-1185">Reference proteome</keyword>
<dbReference type="EMBL" id="BMSX01000010">
    <property type="protein sequence ID" value="GGR23455.1"/>
    <property type="molecule type" value="Genomic_DNA"/>
</dbReference>
<evidence type="ECO:0000313" key="3">
    <source>
        <dbReference type="Proteomes" id="UP000658320"/>
    </source>
</evidence>
<proteinExistence type="predicted"/>
<feature type="transmembrane region" description="Helical" evidence="1">
    <location>
        <begin position="73"/>
        <end position="93"/>
    </location>
</feature>
<keyword evidence="1" id="KW-0472">Membrane</keyword>
<feature type="transmembrane region" description="Helical" evidence="1">
    <location>
        <begin position="35"/>
        <end position="61"/>
    </location>
</feature>
<comment type="caution">
    <text evidence="2">The sequence shown here is derived from an EMBL/GenBank/DDBJ whole genome shotgun (WGS) entry which is preliminary data.</text>
</comment>
<reference evidence="2" key="1">
    <citation type="journal article" date="2014" name="Int. J. Syst. Evol. Microbiol.">
        <title>Complete genome sequence of Corynebacterium casei LMG S-19264T (=DSM 44701T), isolated from a smear-ripened cheese.</title>
        <authorList>
            <consortium name="US DOE Joint Genome Institute (JGI-PGF)"/>
            <person name="Walter F."/>
            <person name="Albersmeier A."/>
            <person name="Kalinowski J."/>
            <person name="Ruckert C."/>
        </authorList>
    </citation>
    <scope>NUCLEOTIDE SEQUENCE</scope>
    <source>
        <strain evidence="2">JCM 4346</strain>
    </source>
</reference>
<keyword evidence="1" id="KW-0812">Transmembrane</keyword>
<dbReference type="Gene3D" id="1.20.1250.20">
    <property type="entry name" value="MFS general substrate transporter like domains"/>
    <property type="match status" value="1"/>
</dbReference>